<organism evidence="3 4">
    <name type="scientific">Polynucleobacter antarcticus</name>
    <dbReference type="NCBI Taxonomy" id="1743162"/>
    <lineage>
        <taxon>Bacteria</taxon>
        <taxon>Pseudomonadati</taxon>
        <taxon>Pseudomonadota</taxon>
        <taxon>Betaproteobacteria</taxon>
        <taxon>Burkholderiales</taxon>
        <taxon>Burkholderiaceae</taxon>
        <taxon>Polynucleobacter</taxon>
    </lineage>
</organism>
<dbReference type="PANTHER" id="PTHR43639:SF1">
    <property type="entry name" value="SHORT-CHAIN DEHYDROGENASE_REDUCTASE FAMILY PROTEIN"/>
    <property type="match status" value="1"/>
</dbReference>
<proteinExistence type="inferred from homology"/>
<comment type="similarity">
    <text evidence="1">Belongs to the short-chain dehydrogenases/reductases (SDR) family.</text>
</comment>
<protein>
    <submittedName>
        <fullName evidence="3">Short chain dehydrogenase</fullName>
    </submittedName>
</protein>
<keyword evidence="2" id="KW-0560">Oxidoreductase</keyword>
<reference evidence="3 4" key="1">
    <citation type="submission" date="2018-04" db="EMBL/GenBank/DDBJ databases">
        <title>Polynucleobacter sp. LimPoW16 genome.</title>
        <authorList>
            <person name="Hahn M.W."/>
        </authorList>
    </citation>
    <scope>NUCLEOTIDE SEQUENCE [LARGE SCALE GENOMIC DNA]</scope>
    <source>
        <strain evidence="3 4">LimPoW16</strain>
    </source>
</reference>
<dbReference type="Proteomes" id="UP000500806">
    <property type="component" value="Chromosome"/>
</dbReference>
<evidence type="ECO:0000313" key="4">
    <source>
        <dbReference type="Proteomes" id="UP000500806"/>
    </source>
</evidence>
<dbReference type="PANTHER" id="PTHR43639">
    <property type="entry name" value="OXIDOREDUCTASE, SHORT-CHAIN DEHYDROGENASE/REDUCTASE FAMILY (AFU_ORTHOLOGUE AFUA_5G02870)"/>
    <property type="match status" value="1"/>
</dbReference>
<accession>A0A6M9Q098</accession>
<dbReference type="AlphaFoldDB" id="A0A6M9Q098"/>
<dbReference type="PRINTS" id="PR00081">
    <property type="entry name" value="GDHRDH"/>
</dbReference>
<dbReference type="SUPFAM" id="SSF51735">
    <property type="entry name" value="NAD(P)-binding Rossmann-fold domains"/>
    <property type="match status" value="1"/>
</dbReference>
<keyword evidence="4" id="KW-1185">Reference proteome</keyword>
<name>A0A6M9Q098_9BURK</name>
<evidence type="ECO:0000313" key="3">
    <source>
        <dbReference type="EMBL" id="QKM63466.1"/>
    </source>
</evidence>
<dbReference type="Gene3D" id="3.40.50.720">
    <property type="entry name" value="NAD(P)-binding Rossmann-like Domain"/>
    <property type="match status" value="1"/>
</dbReference>
<dbReference type="InterPro" id="IPR002347">
    <property type="entry name" value="SDR_fam"/>
</dbReference>
<dbReference type="NCBIfam" id="NF006597">
    <property type="entry name" value="PRK09134.1"/>
    <property type="match status" value="1"/>
</dbReference>
<dbReference type="RefSeq" id="WP_173943636.1">
    <property type="nucleotide sequence ID" value="NZ_CBCSCD010000002.1"/>
</dbReference>
<dbReference type="EMBL" id="CP028941">
    <property type="protein sequence ID" value="QKM63466.1"/>
    <property type="molecule type" value="Genomic_DNA"/>
</dbReference>
<dbReference type="GO" id="GO:0016491">
    <property type="term" value="F:oxidoreductase activity"/>
    <property type="evidence" value="ECO:0007669"/>
    <property type="project" value="UniProtKB-KW"/>
</dbReference>
<dbReference type="InterPro" id="IPR036291">
    <property type="entry name" value="NAD(P)-bd_dom_sf"/>
</dbReference>
<evidence type="ECO:0000256" key="1">
    <source>
        <dbReference type="ARBA" id="ARBA00006484"/>
    </source>
</evidence>
<sequence length="277" mass="29897">MNLSSNTSSQPNKAVLVTGAAKRLGREIALEFARQGWDIAVHYGHSEAEAQATVAEIQTLGRKATAFKADLAKEAEVKALFSAVTSEFENLQCLVNSASIFEYDRANSNTPLTSKNLQDHMQVNLTAPILLSQCMFEYQKSILEKKYTSGSAIPSVIQLLDQKLINLNPDHLSYTLSKVALLNSVEILAFDFAPHLRVVGLAPGITLLSGDQTEAGFTKAHQMTPLGKSSTPKDVAQAAVFLANATAITGTTLYVDGGQHLAPSSRDVMFKTNETLK</sequence>
<dbReference type="KEGG" id="pani:DCO16_10710"/>
<evidence type="ECO:0000256" key="2">
    <source>
        <dbReference type="ARBA" id="ARBA00023002"/>
    </source>
</evidence>
<gene>
    <name evidence="3" type="ORF">DCO16_10710</name>
</gene>
<dbReference type="Pfam" id="PF13561">
    <property type="entry name" value="adh_short_C2"/>
    <property type="match status" value="1"/>
</dbReference>